<name>A0A0F9SYY8_9ZZZZ</name>
<evidence type="ECO:0000313" key="1">
    <source>
        <dbReference type="EMBL" id="KKN72169.1"/>
    </source>
</evidence>
<dbReference type="Pfam" id="PF05954">
    <property type="entry name" value="Phage_GPD"/>
    <property type="match status" value="1"/>
</dbReference>
<dbReference type="Gene3D" id="3.55.50.10">
    <property type="entry name" value="Baseplate protein-like domains"/>
    <property type="match status" value="1"/>
</dbReference>
<reference evidence="1" key="1">
    <citation type="journal article" date="2015" name="Nature">
        <title>Complex archaea that bridge the gap between prokaryotes and eukaryotes.</title>
        <authorList>
            <person name="Spang A."/>
            <person name="Saw J.H."/>
            <person name="Jorgensen S.L."/>
            <person name="Zaremba-Niedzwiedzka K."/>
            <person name="Martijn J."/>
            <person name="Lind A.E."/>
            <person name="van Eijk R."/>
            <person name="Schleper C."/>
            <person name="Guy L."/>
            <person name="Ettema T.J."/>
        </authorList>
    </citation>
    <scope>NUCLEOTIDE SEQUENCE</scope>
</reference>
<organism evidence="1">
    <name type="scientific">marine sediment metagenome</name>
    <dbReference type="NCBI Taxonomy" id="412755"/>
    <lineage>
        <taxon>unclassified sequences</taxon>
        <taxon>metagenomes</taxon>
        <taxon>ecological metagenomes</taxon>
    </lineage>
</organism>
<sequence length="540" mass="60254">MTRSAAVYHVKVIPQGRRGVRLDLSNRVKKLTFEDNERKADVLKLAVDNWDLANFDNPVWAKGNFLEVSFGYPGNMSPARLMLIKKVTGATKLTVEAYDKAFLLDREKRCRTFFDSKRSDVVKQIALKNGFGSDVQTIEDTEEVLPTVTQAAETDAHLLRRLANKEGFEFFIDHDGFHWHSRNIKQRPLKTLTWYASGQGEIKSFNIDNDITIRTGKSRTRGRDPIKKKDYEIIVDHVQDLLQVIAPTAEVVSEAVTGLGNAARLTIETAGELSPITAKRRAKSKARKSRQLTVKMKLNIIGDPQLLAKSVVRIEGIGKRLSGNYYVKKSKHAVSADGYAGELEVIRDGHNELKTSERLFEQRLGGTGGATNRDCTSKVALVRKLLAKFRPVRRAEFIERGLANIPIAPGIAEELGAFETFARGAVGRLKKNPHDTAFIEEVRIKASDARSAASIVNLTRTRVIADKIQFAALLAGGVCKEEVQAKVNNLQPSVRIGQRQLEKLPAWFRDSNPTLTAVEVPDAETGEFRTIFVDKRGRDQ</sequence>
<dbReference type="SUPFAM" id="SSF69279">
    <property type="entry name" value="Phage tail proteins"/>
    <property type="match status" value="1"/>
</dbReference>
<gene>
    <name evidence="1" type="ORF">LCGC14_0413060</name>
</gene>
<comment type="caution">
    <text evidence="1">The sequence shown here is derived from an EMBL/GenBank/DDBJ whole genome shotgun (WGS) entry which is preliminary data.</text>
</comment>
<accession>A0A0F9SYY8</accession>
<proteinExistence type="predicted"/>
<evidence type="ECO:0008006" key="2">
    <source>
        <dbReference type="Google" id="ProtNLM"/>
    </source>
</evidence>
<dbReference type="AlphaFoldDB" id="A0A0F9SYY8"/>
<protein>
    <recommendedName>
        <fullName evidence="2">Phage late control D family protein</fullName>
    </recommendedName>
</protein>
<dbReference type="EMBL" id="LAZR01000367">
    <property type="protein sequence ID" value="KKN72169.1"/>
    <property type="molecule type" value="Genomic_DNA"/>
</dbReference>